<comment type="function">
    <text evidence="8">Negative regulator of FtsZ ring formation; modulates the frequency and position of FtsZ ring formation. Inhibits FtsZ ring formation at polar sites. Interacts either with FtsZ or with one of its binding partners to promote depolymerization.</text>
</comment>
<keyword evidence="7 8" id="KW-0131">Cell cycle</keyword>
<evidence type="ECO:0000256" key="9">
    <source>
        <dbReference type="SAM" id="Phobius"/>
    </source>
</evidence>
<organism evidence="10 11">
    <name type="scientific">Lysinibacillus piscis</name>
    <dbReference type="NCBI Taxonomy" id="2518931"/>
    <lineage>
        <taxon>Bacteria</taxon>
        <taxon>Bacillati</taxon>
        <taxon>Bacillota</taxon>
        <taxon>Bacilli</taxon>
        <taxon>Bacillales</taxon>
        <taxon>Bacillaceae</taxon>
        <taxon>Lysinibacillus</taxon>
    </lineage>
</organism>
<keyword evidence="8" id="KW-1003">Cell membrane</keyword>
<keyword evidence="1 8" id="KW-0132">Cell division</keyword>
<feature type="topological domain" description="Extracellular" evidence="8">
    <location>
        <begin position="1"/>
        <end position="45"/>
    </location>
</feature>
<evidence type="ECO:0000313" key="10">
    <source>
        <dbReference type="EMBL" id="GLC88280.1"/>
    </source>
</evidence>
<feature type="topological domain" description="Cytoplasmic" evidence="8">
    <location>
        <begin position="65"/>
        <end position="609"/>
    </location>
</feature>
<keyword evidence="6 8" id="KW-0717">Septation</keyword>
<keyword evidence="4 8" id="KW-0175">Coiled coil</keyword>
<evidence type="ECO:0000256" key="5">
    <source>
        <dbReference type="ARBA" id="ARBA00023136"/>
    </source>
</evidence>
<dbReference type="InterPro" id="IPR010379">
    <property type="entry name" value="EzrA"/>
</dbReference>
<evidence type="ECO:0000256" key="4">
    <source>
        <dbReference type="ARBA" id="ARBA00023054"/>
    </source>
</evidence>
<protein>
    <recommendedName>
        <fullName evidence="8">Septation ring formation regulator EzrA</fullName>
    </recommendedName>
</protein>
<comment type="similarity">
    <text evidence="8">Belongs to the EzrA family.</text>
</comment>
<comment type="caution">
    <text evidence="10">The sequence shown here is derived from an EMBL/GenBank/DDBJ whole genome shotgun (WGS) entry which is preliminary data.</text>
</comment>
<keyword evidence="11" id="KW-1185">Reference proteome</keyword>
<dbReference type="EMBL" id="BRZA01000002">
    <property type="protein sequence ID" value="GLC88280.1"/>
    <property type="molecule type" value="Genomic_DNA"/>
</dbReference>
<dbReference type="Proteomes" id="UP001065593">
    <property type="component" value="Unassembled WGS sequence"/>
</dbReference>
<evidence type="ECO:0000256" key="7">
    <source>
        <dbReference type="ARBA" id="ARBA00023306"/>
    </source>
</evidence>
<feature type="coiled-coil region" evidence="8">
    <location>
        <begin position="398"/>
        <end position="467"/>
    </location>
</feature>
<sequence>MKVLQPVKAGLNIKYSSILSSEPLTTMESDVRGVIECRNRGLTMEYIIIPIILLLILAIVGFMMRRKHIAIIAKLENEKLQIQHNPINEEISRVKSLNMNGETEEMFERWRNSWDEVIDVHMTKIDSLLFDAEDQINRLRFKKAILIEREIEDYIIKCEEDKNRILDELNELIGSEEKNRIEIEQLKEYYRSARKTLLAHQHSFGIALPALEKKLEVFVEQFEEFDKLTEEGNYLKAREIVIHLNHESQQTFEYINDVPAILTELQVKLPGAVQELRNGQREMEEKSYYLQHLELNETLNQFEEQFVALKKELAALNLVVVKPRVLEINEEIDRLYDLLEKEVIAKNYVDQNCDRLLSSITNVISSTKLISDEATYVQQSYRLHEKDVEIPKIALKQLEALQRRYDLLAMRVKEEKSAYSSLQEELITISDELERIHEEQEHLSNTMKKLRIDENKAREQISNLKKILQDTDRLLNKANIPGIPEEMEVRLDEAAEQIYMVVQSLQEVPLNMGAVHNHLNTATLCVEEVQAKAQELIENVMLIERIIQYGNRHRATNPALNVRLKEAEEAFHQFRYSKALEEAGTAVEEMEPGALKRIQAMVEGSTIKQ</sequence>
<reference evidence="10" key="1">
    <citation type="submission" date="2022-08" db="EMBL/GenBank/DDBJ databases">
        <title>Draft genome sequence of Lysinibacillus sp. strain KH24.</title>
        <authorList>
            <person name="Kanbe H."/>
            <person name="Itoh H."/>
        </authorList>
    </citation>
    <scope>NUCLEOTIDE SEQUENCE</scope>
    <source>
        <strain evidence="10">KH24</strain>
    </source>
</reference>
<dbReference type="Pfam" id="PF06160">
    <property type="entry name" value="EzrA"/>
    <property type="match status" value="1"/>
</dbReference>
<dbReference type="NCBIfam" id="NF003413">
    <property type="entry name" value="PRK04778.1-7"/>
    <property type="match status" value="1"/>
</dbReference>
<feature type="transmembrane region" description="Helical" evidence="9">
    <location>
        <begin position="46"/>
        <end position="64"/>
    </location>
</feature>
<evidence type="ECO:0000256" key="2">
    <source>
        <dbReference type="ARBA" id="ARBA00022692"/>
    </source>
</evidence>
<keyword evidence="5 8" id="KW-0472">Membrane</keyword>
<evidence type="ECO:0000313" key="11">
    <source>
        <dbReference type="Proteomes" id="UP001065593"/>
    </source>
</evidence>
<keyword evidence="3 8" id="KW-1133">Transmembrane helix</keyword>
<evidence type="ECO:0000256" key="6">
    <source>
        <dbReference type="ARBA" id="ARBA00023210"/>
    </source>
</evidence>
<name>A0ABQ5NJ24_9BACI</name>
<accession>A0ABQ5NJ24</accession>
<dbReference type="HAMAP" id="MF_00728">
    <property type="entry name" value="EzrA"/>
    <property type="match status" value="1"/>
</dbReference>
<keyword evidence="2 8" id="KW-0812">Transmembrane</keyword>
<proteinExistence type="inferred from homology"/>
<evidence type="ECO:0000256" key="8">
    <source>
        <dbReference type="HAMAP-Rule" id="MF_00728"/>
    </source>
</evidence>
<feature type="coiled-coil region" evidence="8">
    <location>
        <begin position="292"/>
        <end position="319"/>
    </location>
</feature>
<gene>
    <name evidence="8 10" type="primary">ezrA</name>
    <name evidence="10" type="ORF">LYSBPC_14070</name>
</gene>
<evidence type="ECO:0000256" key="1">
    <source>
        <dbReference type="ARBA" id="ARBA00022618"/>
    </source>
</evidence>
<evidence type="ECO:0000256" key="3">
    <source>
        <dbReference type="ARBA" id="ARBA00022989"/>
    </source>
</evidence>
<comment type="subcellular location">
    <subcellularLocation>
        <location evidence="8">Cell membrane</location>
        <topology evidence="8">Single-pass membrane protein</topology>
    </subcellularLocation>
    <text evidence="8">Colocalized with FtsZ to the nascent septal site.</text>
</comment>